<organism evidence="1 2">
    <name type="scientific">Chromobacterium sphagni</name>
    <dbReference type="NCBI Taxonomy" id="1903179"/>
    <lineage>
        <taxon>Bacteria</taxon>
        <taxon>Pseudomonadati</taxon>
        <taxon>Pseudomonadota</taxon>
        <taxon>Betaproteobacteria</taxon>
        <taxon>Neisseriales</taxon>
        <taxon>Chromobacteriaceae</taxon>
        <taxon>Chromobacterium</taxon>
    </lineage>
</organism>
<dbReference type="RefSeq" id="WP_071112926.1">
    <property type="nucleotide sequence ID" value="NZ_MKCT01000017.1"/>
</dbReference>
<gene>
    <name evidence="1" type="ORF">BI344_08595</name>
</gene>
<name>A0ABX3CDZ3_9NEIS</name>
<accession>A0ABX3CDZ3</accession>
<comment type="caution">
    <text evidence="1">The sequence shown here is derived from an EMBL/GenBank/DDBJ whole genome shotgun (WGS) entry which is preliminary data.</text>
</comment>
<evidence type="ECO:0000313" key="1">
    <source>
        <dbReference type="EMBL" id="OHX20509.1"/>
    </source>
</evidence>
<reference evidence="1 2" key="1">
    <citation type="submission" date="2016-09" db="EMBL/GenBank/DDBJ databases">
        <title>Chromobacterium muskegensis sp. nov., an insecticidal bacterium isolated from Sphagnum bogs.</title>
        <authorList>
            <person name="Sparks M.E."/>
            <person name="Blackburn M.B."/>
            <person name="Gundersen-Rindal D.E."/>
            <person name="Mitchell A."/>
            <person name="Farrar R."/>
            <person name="Kuhar D."/>
        </authorList>
    </citation>
    <scope>NUCLEOTIDE SEQUENCE [LARGE SCALE GENOMIC DNA]</scope>
    <source>
        <strain evidence="1 2">14B-1</strain>
    </source>
</reference>
<protein>
    <recommendedName>
        <fullName evidence="3">DUF3168 domain-containing protein</fullName>
    </recommendedName>
</protein>
<evidence type="ECO:0008006" key="3">
    <source>
        <dbReference type="Google" id="ProtNLM"/>
    </source>
</evidence>
<sequence>MSKIQSLILGVEQALLGATPADNRVSRDLERGYSFGEFPALLLHQLQDIPLSGSPVGYEYRQLSVELEIRADGDVPHEACNEVLEAAHGALHASLEVQDLQSGMVEWGYDEENPALGVCRAHYLLTYRRREGEL</sequence>
<proteinExistence type="predicted"/>
<dbReference type="EMBL" id="MKCT01000017">
    <property type="protein sequence ID" value="OHX20509.1"/>
    <property type="molecule type" value="Genomic_DNA"/>
</dbReference>
<evidence type="ECO:0000313" key="2">
    <source>
        <dbReference type="Proteomes" id="UP000180280"/>
    </source>
</evidence>
<keyword evidence="2" id="KW-1185">Reference proteome</keyword>
<dbReference type="Proteomes" id="UP000180280">
    <property type="component" value="Unassembled WGS sequence"/>
</dbReference>